<feature type="compositionally biased region" description="Basic residues" evidence="1">
    <location>
        <begin position="10"/>
        <end position="25"/>
    </location>
</feature>
<feature type="region of interest" description="Disordered" evidence="1">
    <location>
        <begin position="69"/>
        <end position="100"/>
    </location>
</feature>
<dbReference type="VEuPathDB" id="FungiDB:CR_10380C_A"/>
<dbReference type="RefSeq" id="XP_719375.1">
    <property type="nucleotide sequence ID" value="XM_714282.1"/>
</dbReference>
<evidence type="ECO:0000313" key="3">
    <source>
        <dbReference type="EMBL" id="AOW31688.1"/>
    </source>
</evidence>
<keyword evidence="4" id="KW-1185">Reference proteome</keyword>
<evidence type="ECO:0000313" key="2">
    <source>
        <dbReference type="CGD" id="CAL0000184496"/>
    </source>
</evidence>
<dbReference type="KEGG" id="cal:CAALFM_CR10380CA"/>
<accession>A0A1D8PU70</accession>
<dbReference type="GeneID" id="3638953"/>
<dbReference type="OrthoDB" id="10409449at2759"/>
<feature type="compositionally biased region" description="Basic residues" evidence="1">
    <location>
        <begin position="73"/>
        <end position="89"/>
    </location>
</feature>
<feature type="region of interest" description="Disordered" evidence="1">
    <location>
        <begin position="1"/>
        <end position="26"/>
    </location>
</feature>
<reference evidence="3 4" key="2">
    <citation type="journal article" date="2007" name="Genome Biol.">
        <title>Assembly of the Candida albicans genome into sixteen supercontigs aligned on the eight chromosomes.</title>
        <authorList>
            <person name="van het Hoog M."/>
            <person name="Rast T.J."/>
            <person name="Martchenko M."/>
            <person name="Grindle S."/>
            <person name="Dignard D."/>
            <person name="Hogues H."/>
            <person name="Cuomo C."/>
            <person name="Berriman M."/>
            <person name="Scherer S."/>
            <person name="Magee B.B."/>
            <person name="Whiteway M."/>
            <person name="Chibana H."/>
            <person name="Nantel A."/>
            <person name="Magee P.T."/>
        </authorList>
    </citation>
    <scope>GENOME REANNOTATION</scope>
    <source>
        <strain evidence="4">SC5314 / ATCC MYA-2876</strain>
    </source>
</reference>
<protein>
    <submittedName>
        <fullName evidence="3">Uncharacterized protein</fullName>
    </submittedName>
</protein>
<gene>
    <name evidence="3" type="ordered locus">CAALFM_CR10380CA</name>
    <name evidence="2" type="ordered locus">orf19.7614</name>
</gene>
<dbReference type="AlphaFoldDB" id="A0A1D8PU70"/>
<proteinExistence type="predicted"/>
<dbReference type="SMR" id="A0A1D8PU70"/>
<name>A0A1D8PU70_CANAL</name>
<dbReference type="InParanoid" id="A0A1D8PU70"/>
<organism evidence="3 4">
    <name type="scientific">Candida albicans (strain SC5314 / ATCC MYA-2876)</name>
    <name type="common">Yeast</name>
    <dbReference type="NCBI Taxonomy" id="237561"/>
    <lineage>
        <taxon>Eukaryota</taxon>
        <taxon>Fungi</taxon>
        <taxon>Dikarya</taxon>
        <taxon>Ascomycota</taxon>
        <taxon>Saccharomycotina</taxon>
        <taxon>Pichiomycetes</taxon>
        <taxon>Debaryomycetaceae</taxon>
        <taxon>Candida/Lodderomyces clade</taxon>
        <taxon>Candida</taxon>
    </lineage>
</organism>
<feature type="region of interest" description="Disordered" evidence="1">
    <location>
        <begin position="45"/>
        <end position="64"/>
    </location>
</feature>
<dbReference type="EMBL" id="CP017630">
    <property type="protein sequence ID" value="AOW31688.1"/>
    <property type="molecule type" value="Genomic_DNA"/>
</dbReference>
<evidence type="ECO:0000313" key="4">
    <source>
        <dbReference type="Proteomes" id="UP000000559"/>
    </source>
</evidence>
<sequence>MLIPQPKITISKRPHNQKSLTKAKKFSSNQLQDIFHEETTEIKSFVETSTPQPKQKAPRRKWPSYKSIEKTTFKKQKQKNTFASKHRAAHTPEEPNSYQGVHASPPLLIKDILNPVSLQQPCQAHENLCQNQYLDSNFHVSEAKCSNFIPISSSYKPPHNTFTRSYTCKSFSAAENHQSKPIHSDSENEYASTHKLPVNIPSIDELRRNIYLKKCSLNYILNPKRTAIDLSSNMQLSTTAPCYSVSSCSFDHELFSFSDKLSENISTLTNSDGKEQDYTLNDISSYINGTSVRMSSLANGNTNNKNDWLNQIKHVCNLHPPANSNDPLDLLCYDKYMIILK</sequence>
<dbReference type="CGD" id="CAL0000184496">
    <property type="gene designation" value="orf19.7614"/>
</dbReference>
<reference evidence="3 4" key="1">
    <citation type="journal article" date="2004" name="Proc. Natl. Acad. Sci. U.S.A.">
        <title>The diploid genome sequence of Candida albicans.</title>
        <authorList>
            <person name="Jones T."/>
            <person name="Federspiel N.A."/>
            <person name="Chibana H."/>
            <person name="Dungan J."/>
            <person name="Kalman S."/>
            <person name="Magee B.B."/>
            <person name="Newport G."/>
            <person name="Thorstenson Y.R."/>
            <person name="Agabian N."/>
            <person name="Magee P.T."/>
            <person name="Davis R.W."/>
            <person name="Scherer S."/>
        </authorList>
    </citation>
    <scope>NUCLEOTIDE SEQUENCE [LARGE SCALE GENOMIC DNA]</scope>
    <source>
        <strain evidence="4">SC5314 / ATCC MYA-2876</strain>
    </source>
</reference>
<dbReference type="Proteomes" id="UP000000559">
    <property type="component" value="Chromosome R"/>
</dbReference>
<reference evidence="3 4" key="3">
    <citation type="journal article" date="2013" name="Genome Biol.">
        <title>Assembly of a phased diploid Candida albicans genome facilitates allele-specific measurements and provides a simple model for repeat and indel structure.</title>
        <authorList>
            <person name="Muzzey D."/>
            <person name="Schwartz K."/>
            <person name="Weissman J.S."/>
            <person name="Sherlock G."/>
        </authorList>
    </citation>
    <scope>NUCLEOTIDE SEQUENCE [LARGE SCALE GENOMIC DNA]</scope>
    <source>
        <strain evidence="4">SC5314 / ATCC MYA-2876</strain>
    </source>
</reference>
<evidence type="ECO:0000256" key="1">
    <source>
        <dbReference type="SAM" id="MobiDB-lite"/>
    </source>
</evidence>